<keyword evidence="1" id="KW-0732">Signal</keyword>
<evidence type="ECO:0000313" key="3">
    <source>
        <dbReference type="EMBL" id="UVW34252.1"/>
    </source>
</evidence>
<evidence type="ECO:0000259" key="2">
    <source>
        <dbReference type="Pfam" id="PF04784"/>
    </source>
</evidence>
<dbReference type="InterPro" id="IPR006869">
    <property type="entry name" value="DUF547"/>
</dbReference>
<dbReference type="PANTHER" id="PTHR46361">
    <property type="entry name" value="ELECTRON CARRIER/ PROTEIN DISULFIDE OXIDOREDUCTASE"/>
    <property type="match status" value="1"/>
</dbReference>
<dbReference type="Proteomes" id="UP001059934">
    <property type="component" value="Chromosome"/>
</dbReference>
<sequence>MPRLKLFMIVLIGLSCASNAIAKKDWAIWNSSDETNNAIIDHSPFDSFLKTYVVSNHPSGINRFRYADVSRGDNKLLNKYIAKMASIDPRDYRKREQKAYWLNLYNALTLQELLKLYPVTSVERDKISRKRRITVAKKKLSVADIDQRILRPIWQDYKTVFGLSCAAVGCPAIHAQAFTGSNTDKLLKQYAGEFINHPRGLTVSKNELRVSRIFSWYRDEFGAGDGDRQLIRLFSHYAEDSKALYILGFNGDIEYAYDKRINAPETRWPL</sequence>
<feature type="domain" description="DUF547" evidence="2">
    <location>
        <begin position="90"/>
        <end position="195"/>
    </location>
</feature>
<protein>
    <submittedName>
        <fullName evidence="3">DUF547 domain-containing protein</fullName>
    </submittedName>
</protein>
<dbReference type="Pfam" id="PF04784">
    <property type="entry name" value="DUF547"/>
    <property type="match status" value="1"/>
</dbReference>
<evidence type="ECO:0000313" key="4">
    <source>
        <dbReference type="Proteomes" id="UP001059934"/>
    </source>
</evidence>
<feature type="signal peptide" evidence="1">
    <location>
        <begin position="1"/>
        <end position="22"/>
    </location>
</feature>
<gene>
    <name evidence="3" type="ORF">NYF23_09480</name>
</gene>
<dbReference type="PANTHER" id="PTHR46361:SF3">
    <property type="entry name" value="ELECTRON CARRIER_ PROTEIN DISULFIDE OXIDOREDUCTASE"/>
    <property type="match status" value="1"/>
</dbReference>
<organism evidence="3 4">
    <name type="scientific">SAR92 clade bacterium H455</name>
    <dbReference type="NCBI Taxonomy" id="2974818"/>
    <lineage>
        <taxon>Bacteria</taxon>
        <taxon>Pseudomonadati</taxon>
        <taxon>Pseudomonadota</taxon>
        <taxon>Gammaproteobacteria</taxon>
        <taxon>Cellvibrionales</taxon>
        <taxon>Porticoccaceae</taxon>
        <taxon>SAR92 clade</taxon>
    </lineage>
</organism>
<accession>A0ABY5TK70</accession>
<evidence type="ECO:0000256" key="1">
    <source>
        <dbReference type="SAM" id="SignalP"/>
    </source>
</evidence>
<reference evidence="3" key="1">
    <citation type="submission" date="2022-08" db="EMBL/GenBank/DDBJ databases">
        <title>Catabolic pathway analysis in culturable SAR92 clade bacteria reveals their overlooked roles in DMSP degradation in coastal seas.</title>
        <authorList>
            <person name="He X."/>
            <person name="Zhang X."/>
            <person name="Zhang Y."/>
        </authorList>
    </citation>
    <scope>NUCLEOTIDE SEQUENCE</scope>
    <source>
        <strain evidence="3">H455</strain>
    </source>
</reference>
<name>A0ABY5TK70_9GAMM</name>
<dbReference type="EMBL" id="CP103416">
    <property type="protein sequence ID" value="UVW34252.1"/>
    <property type="molecule type" value="Genomic_DNA"/>
</dbReference>
<feature type="chain" id="PRO_5045425753" evidence="1">
    <location>
        <begin position="23"/>
        <end position="270"/>
    </location>
</feature>
<keyword evidence="4" id="KW-1185">Reference proteome</keyword>
<dbReference type="PROSITE" id="PS51257">
    <property type="entry name" value="PROKAR_LIPOPROTEIN"/>
    <property type="match status" value="1"/>
</dbReference>
<proteinExistence type="predicted"/>